<comment type="caution">
    <text evidence="1">The sequence shown here is derived from an EMBL/GenBank/DDBJ whole genome shotgun (WGS) entry which is preliminary data.</text>
</comment>
<dbReference type="Proteomes" id="UP000708208">
    <property type="component" value="Unassembled WGS sequence"/>
</dbReference>
<accession>A0A8J2K5Z5</accession>
<reference evidence="1" key="1">
    <citation type="submission" date="2021-06" db="EMBL/GenBank/DDBJ databases">
        <authorList>
            <person name="Hodson N. C."/>
            <person name="Mongue J. A."/>
            <person name="Jaron S. K."/>
        </authorList>
    </citation>
    <scope>NUCLEOTIDE SEQUENCE</scope>
</reference>
<name>A0A8J2K5Z5_9HEXA</name>
<dbReference type="AlphaFoldDB" id="A0A8J2K5Z5"/>
<evidence type="ECO:0000313" key="2">
    <source>
        <dbReference type="Proteomes" id="UP000708208"/>
    </source>
</evidence>
<sequence length="30" mass="3308">NELHLSYYLSTVHIHKLGTTGGRVLLGAEK</sequence>
<proteinExistence type="predicted"/>
<evidence type="ECO:0000313" key="1">
    <source>
        <dbReference type="EMBL" id="CAG7730273.1"/>
    </source>
</evidence>
<organism evidence="1 2">
    <name type="scientific">Allacma fusca</name>
    <dbReference type="NCBI Taxonomy" id="39272"/>
    <lineage>
        <taxon>Eukaryota</taxon>
        <taxon>Metazoa</taxon>
        <taxon>Ecdysozoa</taxon>
        <taxon>Arthropoda</taxon>
        <taxon>Hexapoda</taxon>
        <taxon>Collembola</taxon>
        <taxon>Symphypleona</taxon>
        <taxon>Sminthuridae</taxon>
        <taxon>Allacma</taxon>
    </lineage>
</organism>
<keyword evidence="2" id="KW-1185">Reference proteome</keyword>
<dbReference type="EMBL" id="CAJVCH010191832">
    <property type="protein sequence ID" value="CAG7730273.1"/>
    <property type="molecule type" value="Genomic_DNA"/>
</dbReference>
<gene>
    <name evidence="1" type="ORF">AFUS01_LOCUS18931</name>
</gene>
<feature type="non-terminal residue" evidence="1">
    <location>
        <position position="1"/>
    </location>
</feature>
<protein>
    <submittedName>
        <fullName evidence="1">Uncharacterized protein</fullName>
    </submittedName>
</protein>